<dbReference type="EMBL" id="CZAB01000053">
    <property type="protein sequence ID" value="CUP80714.1"/>
    <property type="molecule type" value="Genomic_DNA"/>
</dbReference>
<sequence>MAVSNIRADFHAELQKVWEIVTSLEDTAWRSDLSRVEIIDDKQFVEYTTSGYQTIFTVTVREECRRWEFDMENDNMHGHWTGIFSGEGGVTTIDFTEDVTAKKWFMKPFIGAYLKKQQDLYISDLRKALEHTS</sequence>
<gene>
    <name evidence="1" type="ORF">ERS852480_04136</name>
</gene>
<dbReference type="Gene3D" id="3.30.530.20">
    <property type="match status" value="1"/>
</dbReference>
<name>A0A174R5K2_9FIRM</name>
<reference evidence="1 2" key="1">
    <citation type="submission" date="2015-09" db="EMBL/GenBank/DDBJ databases">
        <authorList>
            <consortium name="Pathogen Informatics"/>
        </authorList>
    </citation>
    <scope>NUCLEOTIDE SEQUENCE [LARGE SCALE GENOMIC DNA]</scope>
    <source>
        <strain evidence="1 2">2789STDY5834865</strain>
    </source>
</reference>
<evidence type="ECO:0000313" key="2">
    <source>
        <dbReference type="Proteomes" id="UP000095512"/>
    </source>
</evidence>
<proteinExistence type="predicted"/>
<dbReference type="Pfam" id="PF10604">
    <property type="entry name" value="Polyketide_cyc2"/>
    <property type="match status" value="1"/>
</dbReference>
<dbReference type="InterPro" id="IPR019587">
    <property type="entry name" value="Polyketide_cyclase/dehydratase"/>
</dbReference>
<accession>A0A174R5K2</accession>
<organism evidence="1 2">
    <name type="scientific">Enterocloster clostridioformis</name>
    <dbReference type="NCBI Taxonomy" id="1531"/>
    <lineage>
        <taxon>Bacteria</taxon>
        <taxon>Bacillati</taxon>
        <taxon>Bacillota</taxon>
        <taxon>Clostridia</taxon>
        <taxon>Lachnospirales</taxon>
        <taxon>Lachnospiraceae</taxon>
        <taxon>Enterocloster</taxon>
    </lineage>
</organism>
<dbReference type="Proteomes" id="UP000095512">
    <property type="component" value="Unassembled WGS sequence"/>
</dbReference>
<dbReference type="InterPro" id="IPR023393">
    <property type="entry name" value="START-like_dom_sf"/>
</dbReference>
<dbReference type="SUPFAM" id="SSF55961">
    <property type="entry name" value="Bet v1-like"/>
    <property type="match status" value="1"/>
</dbReference>
<protein>
    <submittedName>
        <fullName evidence="1">Polyketide cyclase / dehydrase and lipid transport</fullName>
    </submittedName>
</protein>
<dbReference type="AlphaFoldDB" id="A0A174R5K2"/>
<dbReference type="RefSeq" id="WP_057572632.1">
    <property type="nucleotide sequence ID" value="NZ_CARCJL010000010.1"/>
</dbReference>
<evidence type="ECO:0000313" key="1">
    <source>
        <dbReference type="EMBL" id="CUP80714.1"/>
    </source>
</evidence>